<dbReference type="Proteomes" id="UP000737018">
    <property type="component" value="Unassembled WGS sequence"/>
</dbReference>
<sequence>MSLLLNCCRQTVTTTTTTPTTSTTTPLVFGSGISPTGSGSTGINDPSATLSLITRGTNLFFSLGLTLWSVLLWA</sequence>
<keyword evidence="2" id="KW-1185">Reference proteome</keyword>
<dbReference type="AlphaFoldDB" id="A0A8J4Q8J4"/>
<name>A0A8J4Q8J4_9ROSI</name>
<dbReference type="EMBL" id="JRKL02012473">
    <property type="protein sequence ID" value="KAF3945275.1"/>
    <property type="molecule type" value="Genomic_DNA"/>
</dbReference>
<evidence type="ECO:0000313" key="2">
    <source>
        <dbReference type="Proteomes" id="UP000737018"/>
    </source>
</evidence>
<proteinExistence type="predicted"/>
<protein>
    <submittedName>
        <fullName evidence="1">Uncharacterized protein</fullName>
    </submittedName>
</protein>
<gene>
    <name evidence="1" type="ORF">CMV_028334</name>
</gene>
<evidence type="ECO:0000313" key="1">
    <source>
        <dbReference type="EMBL" id="KAF3945275.1"/>
    </source>
</evidence>
<reference evidence="1" key="1">
    <citation type="submission" date="2020-03" db="EMBL/GenBank/DDBJ databases">
        <title>Castanea mollissima Vanexum genome sequencing.</title>
        <authorList>
            <person name="Staton M."/>
        </authorList>
    </citation>
    <scope>NUCLEOTIDE SEQUENCE</scope>
    <source>
        <tissue evidence="1">Leaf</tissue>
    </source>
</reference>
<comment type="caution">
    <text evidence="1">The sequence shown here is derived from an EMBL/GenBank/DDBJ whole genome shotgun (WGS) entry which is preliminary data.</text>
</comment>
<organism evidence="1 2">
    <name type="scientific">Castanea mollissima</name>
    <name type="common">Chinese chestnut</name>
    <dbReference type="NCBI Taxonomy" id="60419"/>
    <lineage>
        <taxon>Eukaryota</taxon>
        <taxon>Viridiplantae</taxon>
        <taxon>Streptophyta</taxon>
        <taxon>Embryophyta</taxon>
        <taxon>Tracheophyta</taxon>
        <taxon>Spermatophyta</taxon>
        <taxon>Magnoliopsida</taxon>
        <taxon>eudicotyledons</taxon>
        <taxon>Gunneridae</taxon>
        <taxon>Pentapetalae</taxon>
        <taxon>rosids</taxon>
        <taxon>fabids</taxon>
        <taxon>Fagales</taxon>
        <taxon>Fagaceae</taxon>
        <taxon>Castanea</taxon>
    </lineage>
</organism>
<accession>A0A8J4Q8J4</accession>